<feature type="region of interest" description="Disordered" evidence="1">
    <location>
        <begin position="91"/>
        <end position="228"/>
    </location>
</feature>
<reference evidence="2" key="1">
    <citation type="submission" date="2023-06" db="EMBL/GenBank/DDBJ databases">
        <title>Genome-scale phylogeny and comparative genomics of the fungal order Sordariales.</title>
        <authorList>
            <consortium name="Lawrence Berkeley National Laboratory"/>
            <person name="Hensen N."/>
            <person name="Bonometti L."/>
            <person name="Westerberg I."/>
            <person name="Brannstrom I.O."/>
            <person name="Guillou S."/>
            <person name="Cros-Aarteil S."/>
            <person name="Calhoun S."/>
            <person name="Haridas S."/>
            <person name="Kuo A."/>
            <person name="Mondo S."/>
            <person name="Pangilinan J."/>
            <person name="Riley R."/>
            <person name="LaButti K."/>
            <person name="Andreopoulos B."/>
            <person name="Lipzen A."/>
            <person name="Chen C."/>
            <person name="Yanf M."/>
            <person name="Daum C."/>
            <person name="Ng V."/>
            <person name="Clum A."/>
            <person name="Steindorff A."/>
            <person name="Ohm R."/>
            <person name="Martin F."/>
            <person name="Silar P."/>
            <person name="Natvig D."/>
            <person name="Lalanne C."/>
            <person name="Gautier V."/>
            <person name="Ament-velasquez S.L."/>
            <person name="Kruys A."/>
            <person name="Hutchinson M.I."/>
            <person name="Powell A.J."/>
            <person name="Barry K."/>
            <person name="Miller A.N."/>
            <person name="Grigoriev I.V."/>
            <person name="Debuchy R."/>
            <person name="Gladieux P."/>
            <person name="Thoren M.H."/>
            <person name="Johannesson H."/>
        </authorList>
    </citation>
    <scope>NUCLEOTIDE SEQUENCE</scope>
    <source>
        <strain evidence="2">SMH3187-1</strain>
    </source>
</reference>
<evidence type="ECO:0000313" key="2">
    <source>
        <dbReference type="EMBL" id="KAK0752221.1"/>
    </source>
</evidence>
<feature type="compositionally biased region" description="Low complexity" evidence="1">
    <location>
        <begin position="182"/>
        <end position="198"/>
    </location>
</feature>
<proteinExistence type="predicted"/>
<dbReference type="EMBL" id="JAUKUD010000002">
    <property type="protein sequence ID" value="KAK0752221.1"/>
    <property type="molecule type" value="Genomic_DNA"/>
</dbReference>
<feature type="compositionally biased region" description="Low complexity" evidence="1">
    <location>
        <begin position="144"/>
        <end position="158"/>
    </location>
</feature>
<feature type="compositionally biased region" description="Pro residues" evidence="1">
    <location>
        <begin position="132"/>
        <end position="143"/>
    </location>
</feature>
<feature type="region of interest" description="Disordered" evidence="1">
    <location>
        <begin position="41"/>
        <end position="60"/>
    </location>
</feature>
<sequence>MEPPGPLFHPRVFSSFWLTNETTTTRSQCTLPWTTIQVRARRHPPPHPHASSRLVRLDRQPRPRVISTSLPPFLSFCVLPLHTSPQYQHHIHTKPFKPFPTSTPSTPTHPSSPPQQTSPRLILNKHHLNSPTPTPTRPPPPPQTTIMSSRSSYSTSMSPSPPSDIGSYSRYMAQHTKRQMEAASTSSPRRSSQASSNSAGGGGPSAMPNGVSSSRGQHSTSRDFGHQS</sequence>
<comment type="caution">
    <text evidence="2">The sequence shown here is derived from an EMBL/GenBank/DDBJ whole genome shotgun (WGS) entry which is preliminary data.</text>
</comment>
<gene>
    <name evidence="2" type="ORF">B0T18DRAFT_86235</name>
</gene>
<evidence type="ECO:0000256" key="1">
    <source>
        <dbReference type="SAM" id="MobiDB-lite"/>
    </source>
</evidence>
<accession>A0AA40KB05</accession>
<name>A0AA40KB05_9PEZI</name>
<feature type="compositionally biased region" description="Low complexity" evidence="1">
    <location>
        <begin position="99"/>
        <end position="119"/>
    </location>
</feature>
<organism evidence="2 3">
    <name type="scientific">Schizothecium vesticola</name>
    <dbReference type="NCBI Taxonomy" id="314040"/>
    <lineage>
        <taxon>Eukaryota</taxon>
        <taxon>Fungi</taxon>
        <taxon>Dikarya</taxon>
        <taxon>Ascomycota</taxon>
        <taxon>Pezizomycotina</taxon>
        <taxon>Sordariomycetes</taxon>
        <taxon>Sordariomycetidae</taxon>
        <taxon>Sordariales</taxon>
        <taxon>Schizotheciaceae</taxon>
        <taxon>Schizothecium</taxon>
    </lineage>
</organism>
<keyword evidence="3" id="KW-1185">Reference proteome</keyword>
<dbReference type="AlphaFoldDB" id="A0AA40KB05"/>
<dbReference type="Proteomes" id="UP001172155">
    <property type="component" value="Unassembled WGS sequence"/>
</dbReference>
<protein>
    <submittedName>
        <fullName evidence="2">Uncharacterized protein</fullName>
    </submittedName>
</protein>
<evidence type="ECO:0000313" key="3">
    <source>
        <dbReference type="Proteomes" id="UP001172155"/>
    </source>
</evidence>